<dbReference type="Proteomes" id="UP000559010">
    <property type="component" value="Unassembled WGS sequence"/>
</dbReference>
<feature type="chain" id="PRO_5032772810" evidence="1">
    <location>
        <begin position="20"/>
        <end position="137"/>
    </location>
</feature>
<comment type="caution">
    <text evidence="2">The sequence shown here is derived from an EMBL/GenBank/DDBJ whole genome shotgun (WGS) entry which is preliminary data.</text>
</comment>
<accession>A0A848IY03</accession>
<keyword evidence="3" id="KW-1185">Reference proteome</keyword>
<dbReference type="AlphaFoldDB" id="A0A848IY03"/>
<feature type="signal peptide" evidence="1">
    <location>
        <begin position="1"/>
        <end position="19"/>
    </location>
</feature>
<evidence type="ECO:0000256" key="1">
    <source>
        <dbReference type="SAM" id="SignalP"/>
    </source>
</evidence>
<name>A0A848IY03_9BACT</name>
<gene>
    <name evidence="2" type="ORF">HH304_01840</name>
</gene>
<evidence type="ECO:0000313" key="2">
    <source>
        <dbReference type="EMBL" id="NMM47124.1"/>
    </source>
</evidence>
<proteinExistence type="predicted"/>
<keyword evidence="1" id="KW-0732">Signal</keyword>
<reference evidence="2 3" key="1">
    <citation type="submission" date="2020-04" db="EMBL/GenBank/DDBJ databases">
        <title>Flammeovirgaceae bacterium KN852 isolated from deep sea.</title>
        <authorList>
            <person name="Zhang D.-C."/>
        </authorList>
    </citation>
    <scope>NUCLEOTIDE SEQUENCE [LARGE SCALE GENOMIC DNA]</scope>
    <source>
        <strain evidence="2 3">KN852</strain>
    </source>
</reference>
<organism evidence="2 3">
    <name type="scientific">Marinigracilibium pacificum</name>
    <dbReference type="NCBI Taxonomy" id="2729599"/>
    <lineage>
        <taxon>Bacteria</taxon>
        <taxon>Pseudomonadati</taxon>
        <taxon>Bacteroidota</taxon>
        <taxon>Cytophagia</taxon>
        <taxon>Cytophagales</taxon>
        <taxon>Flammeovirgaceae</taxon>
        <taxon>Marinigracilibium</taxon>
    </lineage>
</organism>
<dbReference type="EMBL" id="JABBNU010000001">
    <property type="protein sequence ID" value="NMM47124.1"/>
    <property type="molecule type" value="Genomic_DNA"/>
</dbReference>
<evidence type="ECO:0000313" key="3">
    <source>
        <dbReference type="Proteomes" id="UP000559010"/>
    </source>
</evidence>
<dbReference type="RefSeq" id="WP_169677737.1">
    <property type="nucleotide sequence ID" value="NZ_JABBNU010000001.1"/>
</dbReference>
<protein>
    <submittedName>
        <fullName evidence="2">Uncharacterized protein</fullName>
    </submittedName>
</protein>
<sequence length="137" mass="16330">MKTIYLLLLFLVCLGKIQAQDSTNVNQSRMAVNEPSTIDLVVDKYSEKLNLDSKQQNQLRQLLTERNEKIANLPNHASYKRKNDFETPYYARFRRFLNVDQITILNQYLEDKNERVNKFLRINPGFRFSDDDYKLDF</sequence>